<organism evidence="3 4">
    <name type="scientific">Entomortierella chlamydospora</name>
    <dbReference type="NCBI Taxonomy" id="101097"/>
    <lineage>
        <taxon>Eukaryota</taxon>
        <taxon>Fungi</taxon>
        <taxon>Fungi incertae sedis</taxon>
        <taxon>Mucoromycota</taxon>
        <taxon>Mortierellomycotina</taxon>
        <taxon>Mortierellomycetes</taxon>
        <taxon>Mortierellales</taxon>
        <taxon>Mortierellaceae</taxon>
        <taxon>Entomortierella</taxon>
    </lineage>
</organism>
<feature type="transmembrane region" description="Helical" evidence="2">
    <location>
        <begin position="133"/>
        <end position="152"/>
    </location>
</feature>
<dbReference type="PANTHER" id="PTHR22696:SF1">
    <property type="entry name" value="E3 UBIQUITIN-PROTEIN LIGASE RNF26"/>
    <property type="match status" value="1"/>
</dbReference>
<feature type="transmembrane region" description="Helical" evidence="2">
    <location>
        <begin position="335"/>
        <end position="357"/>
    </location>
</feature>
<feature type="transmembrane region" description="Helical" evidence="2">
    <location>
        <begin position="294"/>
        <end position="315"/>
    </location>
</feature>
<dbReference type="GO" id="GO:0061630">
    <property type="term" value="F:ubiquitin protein ligase activity"/>
    <property type="evidence" value="ECO:0007669"/>
    <property type="project" value="TreeGrafter"/>
</dbReference>
<dbReference type="GO" id="GO:0006511">
    <property type="term" value="P:ubiquitin-dependent protein catabolic process"/>
    <property type="evidence" value="ECO:0007669"/>
    <property type="project" value="TreeGrafter"/>
</dbReference>
<evidence type="ECO:0000313" key="4">
    <source>
        <dbReference type="Proteomes" id="UP000703661"/>
    </source>
</evidence>
<name>A0A9P6T3Q6_9FUNG</name>
<feature type="region of interest" description="Disordered" evidence="1">
    <location>
        <begin position="616"/>
        <end position="663"/>
    </location>
</feature>
<dbReference type="Proteomes" id="UP000703661">
    <property type="component" value="Unassembled WGS sequence"/>
</dbReference>
<evidence type="ECO:0000256" key="2">
    <source>
        <dbReference type="SAM" id="Phobius"/>
    </source>
</evidence>
<gene>
    <name evidence="3" type="ORF">BGZ80_011490</name>
</gene>
<evidence type="ECO:0000313" key="3">
    <source>
        <dbReference type="EMBL" id="KAG0022678.1"/>
    </source>
</evidence>
<keyword evidence="2" id="KW-1133">Transmembrane helix</keyword>
<feature type="transmembrane region" description="Helical" evidence="2">
    <location>
        <begin position="173"/>
        <end position="195"/>
    </location>
</feature>
<accession>A0A9P6T3Q6</accession>
<feature type="transmembrane region" description="Helical" evidence="2">
    <location>
        <begin position="268"/>
        <end position="287"/>
    </location>
</feature>
<dbReference type="EMBL" id="JAAAID010000093">
    <property type="protein sequence ID" value="KAG0022678.1"/>
    <property type="molecule type" value="Genomic_DNA"/>
</dbReference>
<feature type="compositionally biased region" description="Polar residues" evidence="1">
    <location>
        <begin position="811"/>
        <end position="827"/>
    </location>
</feature>
<feature type="transmembrane region" description="Helical" evidence="2">
    <location>
        <begin position="478"/>
        <end position="499"/>
    </location>
</feature>
<proteinExistence type="predicted"/>
<dbReference type="GO" id="GO:0016567">
    <property type="term" value="P:protein ubiquitination"/>
    <property type="evidence" value="ECO:0007669"/>
    <property type="project" value="TreeGrafter"/>
</dbReference>
<feature type="compositionally biased region" description="Polar residues" evidence="1">
    <location>
        <begin position="435"/>
        <end position="457"/>
    </location>
</feature>
<reference evidence="3" key="1">
    <citation type="journal article" date="2020" name="Fungal Divers.">
        <title>Resolving the Mortierellaceae phylogeny through synthesis of multi-gene phylogenetics and phylogenomics.</title>
        <authorList>
            <person name="Vandepol N."/>
            <person name="Liber J."/>
            <person name="Desiro A."/>
            <person name="Na H."/>
            <person name="Kennedy M."/>
            <person name="Barry K."/>
            <person name="Grigoriev I.V."/>
            <person name="Miller A.N."/>
            <person name="O'Donnell K."/>
            <person name="Stajich J.E."/>
            <person name="Bonito G."/>
        </authorList>
    </citation>
    <scope>NUCLEOTIDE SEQUENCE</scope>
    <source>
        <strain evidence="3">NRRL 2769</strain>
    </source>
</reference>
<feature type="compositionally biased region" description="Low complexity" evidence="1">
    <location>
        <begin position="422"/>
        <end position="434"/>
    </location>
</feature>
<feature type="region of interest" description="Disordered" evidence="1">
    <location>
        <begin position="761"/>
        <end position="795"/>
    </location>
</feature>
<evidence type="ECO:0000256" key="1">
    <source>
        <dbReference type="SAM" id="MobiDB-lite"/>
    </source>
</evidence>
<keyword evidence="4" id="KW-1185">Reference proteome</keyword>
<sequence length="827" mass="91310">MPFVETLESYSRALYLPLRGYIRRPFQFATESIRDHVPKGLWSMRRAMEHTIRGSSRLIGPLDGFQLGLASDPGSSSGSANSIVNGMTSSGSSITQGSVGGSSVSGSAGTAIGANSGAGAGTGAKILQSQPSMIHFFTSPYFLLLCFMSIVLNRINAIVAPRNPHPLKLSVRFALKIPAFYLLMKSALITIALLIQDQPSMPFAWLFSDLKTTYNESHALWLSFIAMGVTCTSDSFIANLHSTVASEQTTNMLEWAVQFHFTPSGRDILIISLIHVCQLLTLQFLSLSSRGKNYRLIVTTFWAMLDLSHFAHAIYYRTNTYPSLQMLSRLPEVVVLLMVCISMVLHALTYIVTGGNIRRQMFEPRAMPSMDEEYTLAVFKLGRACMEATRGVGFRNEVDSVILPFGTILDMRQSGKSRSTLRGSSGDRSQGGQSAFSLLSGSGNANRTIPSGFSNEMTDAVETPGQRQQISRRRNRMIAMKAFFQSSANLIIELAYGTYNRIVPVRYRRTRRATRTELGTRMTVQDFIHLRATIEFALERARHSRGQKAQSPQAEGYRQMVPLDEEEEEELYSEFLSRDLTASDDEDDDLDVDYVVQGESEEEDEIEIEDEDALLVRHEQKSGVDESDSYGIRRRIHSHDGSDADDDDIINDPGHEVAEQGSAWGSWSSLQDFFLDTSFMSIFLSSRLQDTPLTRSQYRLTMSGAREFQQESIQCRDEGGSSSGTGSSGVLSSRNKGRSNDSDTKVLLTVLNRYRKSVVDKSSPDVLSTGSPGSMFPPPLTQPSSAPEDSTLPGDLSSALVAEVMSKDSPRSTFLELSSQSDSVDTL</sequence>
<dbReference type="AlphaFoldDB" id="A0A9P6T3Q6"/>
<feature type="region of interest" description="Disordered" evidence="1">
    <location>
        <begin position="709"/>
        <end position="742"/>
    </location>
</feature>
<keyword evidence="2" id="KW-0812">Transmembrane</keyword>
<protein>
    <submittedName>
        <fullName evidence="3">Uncharacterized protein</fullName>
    </submittedName>
</protein>
<keyword evidence="2" id="KW-0472">Membrane</keyword>
<comment type="caution">
    <text evidence="3">The sequence shown here is derived from an EMBL/GenBank/DDBJ whole genome shotgun (WGS) entry which is preliminary data.</text>
</comment>
<feature type="region of interest" description="Disordered" evidence="1">
    <location>
        <begin position="414"/>
        <end position="471"/>
    </location>
</feature>
<feature type="region of interest" description="Disordered" evidence="1">
    <location>
        <begin position="807"/>
        <end position="827"/>
    </location>
</feature>
<dbReference type="PANTHER" id="PTHR22696">
    <property type="entry name" value="E3 UBIQUITIN-PROTEIN LIGASE RNF26"/>
    <property type="match status" value="1"/>
</dbReference>